<evidence type="ECO:0000313" key="2">
    <source>
        <dbReference type="EMBL" id="QNL31659.1"/>
    </source>
</evidence>
<feature type="compositionally biased region" description="Basic and acidic residues" evidence="1">
    <location>
        <begin position="294"/>
        <end position="307"/>
    </location>
</feature>
<protein>
    <recommendedName>
        <fullName evidence="3">ParB/Sulfiredoxin domain-containing protein</fullName>
    </recommendedName>
</protein>
<feature type="region of interest" description="Disordered" evidence="1">
    <location>
        <begin position="284"/>
        <end position="307"/>
    </location>
</feature>
<name>A0A7G9A4I6_9VIRU</name>
<organism evidence="2">
    <name type="scientific">Bacteriophage sp</name>
    <dbReference type="NCBI Taxonomy" id="38018"/>
    <lineage>
        <taxon>Viruses</taxon>
    </lineage>
</organism>
<dbReference type="SUPFAM" id="SSF110849">
    <property type="entry name" value="ParB/Sulfiredoxin"/>
    <property type="match status" value="1"/>
</dbReference>
<evidence type="ECO:0000256" key="1">
    <source>
        <dbReference type="SAM" id="MobiDB-lite"/>
    </source>
</evidence>
<dbReference type="EMBL" id="MT840187">
    <property type="protein sequence ID" value="QNL31659.1"/>
    <property type="molecule type" value="Genomic_DNA"/>
</dbReference>
<reference evidence="2" key="1">
    <citation type="submission" date="2020-07" db="EMBL/GenBank/DDBJ databases">
        <title>Dissolved microcystin release linked to lysis of a Microcystis spp. bloom in Lake Erie (USA) attributed to a novel cyanophage.</title>
        <authorList>
            <person name="McKindles K.M."/>
            <person name="Manes M.A."/>
            <person name="DeMarco J.R."/>
            <person name="McClure A."/>
            <person name="McKay R.M."/>
            <person name="Davis T.W."/>
            <person name="Bullerjahn G.S."/>
        </authorList>
    </citation>
    <scope>NUCLEOTIDE SEQUENCE</scope>
</reference>
<proteinExistence type="predicted"/>
<evidence type="ECO:0008006" key="3">
    <source>
        <dbReference type="Google" id="ProtNLM"/>
    </source>
</evidence>
<sequence length="353" mass="39614">MSTNSRDKIRSYGSARGELIVIDPRLISFRLANGDFIGPRIGLHDDGKMHVLPNETPLTFSQDLIESISGENGWNTRVTYDLELIKELADKILASGVIYQPLHLIADGDRLFPMDGHRRVLAWLLLASQGTIIPNVLAIIKPLIGGLTVRDLEYQMLSYGTDSEKLSVYDKAKLIRRHLHEDRLTGLDEDQSRQQFCDKTGWKKPEYDRTLEISSMSAPTLKAIEGKVSETTLHNLVRKNDLTLSEKENVLLETVAIAEKKGVKATGQLVESVTANFIESKNPSFLDPDGSVKPSDELEPKPVKRPPKAKEVKYLLMTLVNEGNARHTDNNTMTVDFPKELWGKVIDFVERLS</sequence>
<accession>A0A7G9A4I6</accession>
<dbReference type="InterPro" id="IPR036086">
    <property type="entry name" value="ParB/Sulfiredoxin_sf"/>
</dbReference>